<evidence type="ECO:0000256" key="10">
    <source>
        <dbReference type="ARBA" id="ARBA00023004"/>
    </source>
</evidence>
<comment type="cofactor">
    <cofactor evidence="2">
        <name>[4Fe-4S] cluster</name>
        <dbReference type="ChEBI" id="CHEBI:49883"/>
    </cofactor>
</comment>
<dbReference type="AlphaFoldDB" id="A0A518HTJ6"/>
<comment type="similarity">
    <text evidence="5 14">Belongs to the aconitase/IPM isomerase family.</text>
</comment>
<evidence type="ECO:0000313" key="18">
    <source>
        <dbReference type="Proteomes" id="UP000319004"/>
    </source>
</evidence>
<keyword evidence="12 14" id="KW-0456">Lyase</keyword>
<evidence type="ECO:0000256" key="7">
    <source>
        <dbReference type="ARBA" id="ARBA00022532"/>
    </source>
</evidence>
<evidence type="ECO:0000256" key="12">
    <source>
        <dbReference type="ARBA" id="ARBA00023239"/>
    </source>
</evidence>
<keyword evidence="18" id="KW-1185">Reference proteome</keyword>
<evidence type="ECO:0000256" key="5">
    <source>
        <dbReference type="ARBA" id="ARBA00007185"/>
    </source>
</evidence>
<comment type="function">
    <text evidence="14">Catalyzes the isomerization of citrate to isocitrate via cis-aconitate.</text>
</comment>
<dbReference type="GO" id="GO:0051539">
    <property type="term" value="F:4 iron, 4 sulfur cluster binding"/>
    <property type="evidence" value="ECO:0007669"/>
    <property type="project" value="UniProtKB-KW"/>
</dbReference>
<dbReference type="GO" id="GO:0003994">
    <property type="term" value="F:aconitate hydratase activity"/>
    <property type="evidence" value="ECO:0007669"/>
    <property type="project" value="UniProtKB-EC"/>
</dbReference>
<keyword evidence="8" id="KW-0479">Metal-binding</keyword>
<dbReference type="InterPro" id="IPR001030">
    <property type="entry name" value="Acoase/IPM_deHydtase_lsu_aba"/>
</dbReference>
<dbReference type="OrthoDB" id="9764318at2"/>
<dbReference type="GO" id="GO:0047456">
    <property type="term" value="F:2-methylisocitrate dehydratase activity"/>
    <property type="evidence" value="ECO:0007669"/>
    <property type="project" value="UniProtKB-EC"/>
</dbReference>
<dbReference type="InterPro" id="IPR036008">
    <property type="entry name" value="Aconitase_4Fe-4S_dom"/>
</dbReference>
<name>A0A518HTJ6_9BACT</name>
<dbReference type="Proteomes" id="UP000319004">
    <property type="component" value="Chromosome"/>
</dbReference>
<comment type="catalytic activity">
    <reaction evidence="1">
        <text>(2S,3R)-3-hydroxybutane-1,2,3-tricarboxylate = 2-methyl-cis-aconitate + H2O</text>
        <dbReference type="Rhea" id="RHEA:17941"/>
        <dbReference type="ChEBI" id="CHEBI:15377"/>
        <dbReference type="ChEBI" id="CHEBI:57429"/>
        <dbReference type="ChEBI" id="CHEBI:57872"/>
        <dbReference type="EC" id="4.2.1.99"/>
    </reaction>
</comment>
<dbReference type="FunFam" id="3.30.499.10:FF:000020">
    <property type="entry name" value="Aconitate hydratase A"/>
    <property type="match status" value="1"/>
</dbReference>
<evidence type="ECO:0000313" key="17">
    <source>
        <dbReference type="EMBL" id="QDV44179.1"/>
    </source>
</evidence>
<evidence type="ECO:0000259" key="16">
    <source>
        <dbReference type="Pfam" id="PF00694"/>
    </source>
</evidence>
<dbReference type="SUPFAM" id="SSF52016">
    <property type="entry name" value="LeuD/IlvD-like"/>
    <property type="match status" value="1"/>
</dbReference>
<evidence type="ECO:0000256" key="2">
    <source>
        <dbReference type="ARBA" id="ARBA00001966"/>
    </source>
</evidence>
<keyword evidence="9" id="KW-0694">RNA-binding</keyword>
<dbReference type="GO" id="GO:0003723">
    <property type="term" value="F:RNA binding"/>
    <property type="evidence" value="ECO:0007669"/>
    <property type="project" value="UniProtKB-KW"/>
</dbReference>
<dbReference type="NCBIfam" id="TIGR01341">
    <property type="entry name" value="aconitase_1"/>
    <property type="match status" value="1"/>
</dbReference>
<dbReference type="UniPathway" id="UPA00223">
    <property type="reaction ID" value="UER00718"/>
</dbReference>
<dbReference type="Gene3D" id="3.20.19.10">
    <property type="entry name" value="Aconitase, domain 4"/>
    <property type="match status" value="1"/>
</dbReference>
<feature type="domain" description="Aconitase A/isopropylmalate dehydratase small subunit swivel" evidence="16">
    <location>
        <begin position="700"/>
        <end position="827"/>
    </location>
</feature>
<evidence type="ECO:0000256" key="14">
    <source>
        <dbReference type="RuleBase" id="RU361275"/>
    </source>
</evidence>
<evidence type="ECO:0000256" key="8">
    <source>
        <dbReference type="ARBA" id="ARBA00022723"/>
    </source>
</evidence>
<keyword evidence="11 14" id="KW-0411">Iron-sulfur</keyword>
<keyword evidence="10 14" id="KW-0408">Iron</keyword>
<dbReference type="PROSITE" id="PS00450">
    <property type="entry name" value="ACONITASE_1"/>
    <property type="match status" value="1"/>
</dbReference>
<dbReference type="GO" id="GO:0046872">
    <property type="term" value="F:metal ion binding"/>
    <property type="evidence" value="ECO:0007669"/>
    <property type="project" value="UniProtKB-KW"/>
</dbReference>
<evidence type="ECO:0000256" key="9">
    <source>
        <dbReference type="ARBA" id="ARBA00022884"/>
    </source>
</evidence>
<dbReference type="Pfam" id="PF00694">
    <property type="entry name" value="Aconitase_C"/>
    <property type="match status" value="1"/>
</dbReference>
<evidence type="ECO:0000259" key="15">
    <source>
        <dbReference type="Pfam" id="PF00330"/>
    </source>
</evidence>
<dbReference type="EMBL" id="CP037423">
    <property type="protein sequence ID" value="QDV44179.1"/>
    <property type="molecule type" value="Genomic_DNA"/>
</dbReference>
<dbReference type="PROSITE" id="PS01244">
    <property type="entry name" value="ACONITASE_2"/>
    <property type="match status" value="1"/>
</dbReference>
<evidence type="ECO:0000256" key="3">
    <source>
        <dbReference type="ARBA" id="ARBA00004717"/>
    </source>
</evidence>
<dbReference type="PRINTS" id="PR00415">
    <property type="entry name" value="ACONITASE"/>
</dbReference>
<dbReference type="InterPro" id="IPR015931">
    <property type="entry name" value="Acnase/IPM_dHydase_lsu_aba_1/3"/>
</dbReference>
<dbReference type="FunFam" id="3.20.19.10:FF:000001">
    <property type="entry name" value="Aconitate hydratase"/>
    <property type="match status" value="1"/>
</dbReference>
<comment type="pathway">
    <text evidence="4">Organic acid metabolism; propanoate degradation.</text>
</comment>
<dbReference type="InterPro" id="IPR015928">
    <property type="entry name" value="Aconitase/3IPM_dehydase_swvl"/>
</dbReference>
<dbReference type="PANTHER" id="PTHR11670">
    <property type="entry name" value="ACONITASE/IRON-RESPONSIVE ELEMENT FAMILY MEMBER"/>
    <property type="match status" value="1"/>
</dbReference>
<dbReference type="NCBIfam" id="NF009520">
    <property type="entry name" value="PRK12881.1"/>
    <property type="match status" value="1"/>
</dbReference>
<evidence type="ECO:0000256" key="11">
    <source>
        <dbReference type="ARBA" id="ARBA00023014"/>
    </source>
</evidence>
<organism evidence="17 18">
    <name type="scientific">Stieleria neptunia</name>
    <dbReference type="NCBI Taxonomy" id="2527979"/>
    <lineage>
        <taxon>Bacteria</taxon>
        <taxon>Pseudomonadati</taxon>
        <taxon>Planctomycetota</taxon>
        <taxon>Planctomycetia</taxon>
        <taxon>Pirellulales</taxon>
        <taxon>Pirellulaceae</taxon>
        <taxon>Stieleria</taxon>
    </lineage>
</organism>
<accession>A0A518HTJ6</accession>
<reference evidence="17 18" key="1">
    <citation type="submission" date="2019-03" db="EMBL/GenBank/DDBJ databases">
        <title>Deep-cultivation of Planctomycetes and their phenomic and genomic characterization uncovers novel biology.</title>
        <authorList>
            <person name="Wiegand S."/>
            <person name="Jogler M."/>
            <person name="Boedeker C."/>
            <person name="Pinto D."/>
            <person name="Vollmers J."/>
            <person name="Rivas-Marin E."/>
            <person name="Kohn T."/>
            <person name="Peeters S.H."/>
            <person name="Heuer A."/>
            <person name="Rast P."/>
            <person name="Oberbeckmann S."/>
            <person name="Bunk B."/>
            <person name="Jeske O."/>
            <person name="Meyerdierks A."/>
            <person name="Storesund J.E."/>
            <person name="Kallscheuer N."/>
            <person name="Luecker S."/>
            <person name="Lage O.M."/>
            <person name="Pohl T."/>
            <person name="Merkel B.J."/>
            <person name="Hornburger P."/>
            <person name="Mueller R.-W."/>
            <person name="Bruemmer F."/>
            <person name="Labrenz M."/>
            <person name="Spormann A.M."/>
            <person name="Op den Camp H."/>
            <person name="Overmann J."/>
            <person name="Amann R."/>
            <person name="Jetten M.S.M."/>
            <person name="Mascher T."/>
            <person name="Medema M.H."/>
            <person name="Devos D.P."/>
            <person name="Kaster A.-K."/>
            <person name="Ovreas L."/>
            <person name="Rohde M."/>
            <person name="Galperin M.Y."/>
            <person name="Jogler C."/>
        </authorList>
    </citation>
    <scope>NUCLEOTIDE SEQUENCE [LARGE SCALE GENOMIC DNA]</scope>
    <source>
        <strain evidence="17 18">Enr13</strain>
    </source>
</reference>
<keyword evidence="7" id="KW-0816">Tricarboxylic acid cycle</keyword>
<sequence length="902" mass="96598">MSFDPFSVRDQFETGSGAATIYRLSKLQDAGLGPIDRMPFSIRVLLESVLRNCDGFSVSEEDVKNLAAWNATAPAKQEVPFKPYRVVLQDFTGVPAVVDLAAMRSAMQRIGGDPNKINPLIPVDLVIDHSVQVDFFGSEASLGQNVEIEFQRNRERYEFLRWGQQAFDNFRVVPPNVGIVHQVNLEYLAHVVAIRDTGDGPVAMPDTLVGTDSHTTMINGLGVLGWGVGGIEAEANMLGQPLYMLMPEVIGFELTGKLPSGATATDMVLRVVELLRAEGVVGKFVEFFGTGMNAMSVADRATIANMAPEYGATMGFFPVDDVTLTYLRQTGRSEAGVQLVERYCKEQGLFRTDDGPTLNYTKTLSLDLGTVEPSLAGPKRPQDRISLSNMKSAFNEALTAPIGKTGFGLDPGDLDHKGTIQDNGHSSQIGHGAVVIAAITSCTNTSNPSVMIGAGLLAKKAAERGLKVPSHVKTSLAPGSRVVTEYLDKAGLTEPLKTLGFHTVGYGCTTCIGNSGPLPAPVAEAIESGDLVASAVLSGNRNFEGRVNPLTRANYLASPPLVVAYALAGTTDIDLVNEPLGKDAQGNDVFLKEIWPSAEEILETIHTSIDPEMFTRQYSEAVEGNELWNAIDAAEGAIYPWSEDSTYIHHPPFLDHVTGDAVPPIGPIEGARCLVLLGDSVTTDHISPAGAIASDGPAGSFLQEVGVPIKEFNSFGSRRGNDRVMVRGTFANIRIRNQLAPGTEGGVTRYLPSDEVTSIYDASMRYQKEGTPLVVLAGTEYGTGSSRDWAAKGTMLLGVKAVIAASYERIHRSNLVGMGVLPLEFADGKTWQALGLTGEETFSIPDLSDDLEPRSTIAVTATAADGSVTTFDCIVRIDTPVELQYYRNGGILPTVLRNLAQA</sequence>
<keyword evidence="14" id="KW-0004">4Fe-4S</keyword>
<dbReference type="Gene3D" id="3.30.499.10">
    <property type="entry name" value="Aconitase, domain 3"/>
    <property type="match status" value="2"/>
</dbReference>
<dbReference type="CDD" id="cd01586">
    <property type="entry name" value="AcnA_IRP"/>
    <property type="match status" value="1"/>
</dbReference>
<evidence type="ECO:0000256" key="13">
    <source>
        <dbReference type="ARBA" id="ARBA00023501"/>
    </source>
</evidence>
<evidence type="ECO:0000256" key="6">
    <source>
        <dbReference type="ARBA" id="ARBA00011245"/>
    </source>
</evidence>
<dbReference type="EC" id="4.2.1.3" evidence="14"/>
<dbReference type="NCBIfam" id="NF006757">
    <property type="entry name" value="PRK09277.1"/>
    <property type="match status" value="1"/>
</dbReference>
<comment type="pathway">
    <text evidence="3">Carbohydrate metabolism; tricarboxylic acid cycle; isocitrate from oxaloacetate: step 2/2.</text>
</comment>
<dbReference type="FunFam" id="3.30.499.10:FF:000002">
    <property type="entry name" value="Aconitate hydratase"/>
    <property type="match status" value="1"/>
</dbReference>
<dbReference type="RefSeq" id="WP_145388562.1">
    <property type="nucleotide sequence ID" value="NZ_CP037423.1"/>
</dbReference>
<proteinExistence type="inferred from homology"/>
<dbReference type="Pfam" id="PF00330">
    <property type="entry name" value="Aconitase"/>
    <property type="match status" value="1"/>
</dbReference>
<comment type="subunit">
    <text evidence="6">Monomer.</text>
</comment>
<dbReference type="GO" id="GO:0006099">
    <property type="term" value="P:tricarboxylic acid cycle"/>
    <property type="evidence" value="ECO:0007669"/>
    <property type="project" value="UniProtKB-UniPathway"/>
</dbReference>
<dbReference type="InterPro" id="IPR044137">
    <property type="entry name" value="AcnA_IRP_Swivel"/>
</dbReference>
<dbReference type="CDD" id="cd01580">
    <property type="entry name" value="AcnA_IRP_Swivel"/>
    <property type="match status" value="1"/>
</dbReference>
<dbReference type="SUPFAM" id="SSF53732">
    <property type="entry name" value="Aconitase iron-sulfur domain"/>
    <property type="match status" value="1"/>
</dbReference>
<dbReference type="KEGG" id="snep:Enr13x_40410"/>
<protein>
    <recommendedName>
        <fullName evidence="14">Aconitate hydratase</fullName>
        <shortName evidence="14">Aconitase</shortName>
        <ecNumber evidence="14">4.2.1.3</ecNumber>
    </recommendedName>
</protein>
<feature type="domain" description="Aconitase/3-isopropylmalate dehydratase large subunit alpha/beta/alpha" evidence="15">
    <location>
        <begin position="69"/>
        <end position="569"/>
    </location>
</feature>
<evidence type="ECO:0000256" key="4">
    <source>
        <dbReference type="ARBA" id="ARBA00005026"/>
    </source>
</evidence>
<dbReference type="InterPro" id="IPR000573">
    <property type="entry name" value="AconitaseA/IPMdHydase_ssu_swvl"/>
</dbReference>
<dbReference type="InterPro" id="IPR018136">
    <property type="entry name" value="Aconitase_4Fe-4S_BS"/>
</dbReference>
<gene>
    <name evidence="17" type="primary">acn</name>
    <name evidence="17" type="ORF">Enr13x_40410</name>
</gene>
<evidence type="ECO:0000256" key="1">
    <source>
        <dbReference type="ARBA" id="ARBA00000118"/>
    </source>
</evidence>
<comment type="catalytic activity">
    <reaction evidence="13 14">
        <text>citrate = D-threo-isocitrate</text>
        <dbReference type="Rhea" id="RHEA:10336"/>
        <dbReference type="ChEBI" id="CHEBI:15562"/>
        <dbReference type="ChEBI" id="CHEBI:16947"/>
        <dbReference type="EC" id="4.2.1.3"/>
    </reaction>
</comment>
<dbReference type="InterPro" id="IPR006249">
    <property type="entry name" value="Aconitase/IRP2"/>
</dbReference>
<dbReference type="Gene3D" id="6.10.190.10">
    <property type="match status" value="1"/>
</dbReference>